<evidence type="ECO:0000256" key="5">
    <source>
        <dbReference type="SAM" id="MobiDB-lite"/>
    </source>
</evidence>
<evidence type="ECO:0000256" key="2">
    <source>
        <dbReference type="ARBA" id="ARBA00022525"/>
    </source>
</evidence>
<dbReference type="InterPro" id="IPR055372">
    <property type="entry name" value="CBM96"/>
</dbReference>
<feature type="compositionally biased region" description="Basic residues" evidence="5">
    <location>
        <begin position="1781"/>
        <end position="1821"/>
    </location>
</feature>
<feature type="domain" description="Teneurin-like YD-shell" evidence="8">
    <location>
        <begin position="1335"/>
        <end position="1465"/>
    </location>
</feature>
<reference evidence="10" key="1">
    <citation type="submission" date="2017-01" db="EMBL/GenBank/DDBJ databases">
        <authorList>
            <person name="Varghese N."/>
            <person name="Submissions S."/>
        </authorList>
    </citation>
    <scope>NUCLEOTIDE SEQUENCE [LARGE SCALE GENOMIC DNA]</scope>
    <source>
        <strain evidence="10">DSM 45196</strain>
    </source>
</reference>
<feature type="domain" description="Teneurin-like YD-shell" evidence="8">
    <location>
        <begin position="1478"/>
        <end position="1756"/>
    </location>
</feature>
<dbReference type="Proteomes" id="UP000186795">
    <property type="component" value="Unassembled WGS sequence"/>
</dbReference>
<dbReference type="Gene3D" id="2.60.120.260">
    <property type="entry name" value="Galactose-binding domain-like"/>
    <property type="match status" value="2"/>
</dbReference>
<feature type="region of interest" description="Disordered" evidence="5">
    <location>
        <begin position="512"/>
        <end position="531"/>
    </location>
</feature>
<dbReference type="RefSeq" id="WP_076525138.1">
    <property type="nucleotide sequence ID" value="NZ_CP048103.1"/>
</dbReference>
<evidence type="ECO:0000313" key="10">
    <source>
        <dbReference type="Proteomes" id="UP000186795"/>
    </source>
</evidence>
<name>A0A1N7MM38_9BACL</name>
<dbReference type="InterPro" id="IPR056823">
    <property type="entry name" value="TEN-like_YD-shell"/>
</dbReference>
<feature type="domain" description="DUF6531" evidence="6">
    <location>
        <begin position="458"/>
        <end position="537"/>
    </location>
</feature>
<feature type="compositionally biased region" description="Basic residues" evidence="5">
    <location>
        <begin position="1829"/>
        <end position="1847"/>
    </location>
</feature>
<dbReference type="Pfam" id="PF24517">
    <property type="entry name" value="CBM96"/>
    <property type="match status" value="1"/>
</dbReference>
<keyword evidence="2" id="KW-0964">Secreted</keyword>
<accession>A0A1N7MM38</accession>
<proteinExistence type="predicted"/>
<dbReference type="NCBIfam" id="NF033679">
    <property type="entry name" value="DNRLRE_dom"/>
    <property type="match status" value="1"/>
</dbReference>
<feature type="region of interest" description="Disordered" evidence="5">
    <location>
        <begin position="787"/>
        <end position="846"/>
    </location>
</feature>
<dbReference type="PANTHER" id="PTHR32305:SF17">
    <property type="entry name" value="TRNA NUCLEASE WAPA"/>
    <property type="match status" value="1"/>
</dbReference>
<comment type="subcellular location">
    <subcellularLocation>
        <location evidence="1">Secreted</location>
    </subcellularLocation>
</comment>
<dbReference type="InterPro" id="IPR050708">
    <property type="entry name" value="T6SS_VgrG/RHS"/>
</dbReference>
<dbReference type="EMBL" id="FTOD01000006">
    <property type="protein sequence ID" value="SIS87080.1"/>
    <property type="molecule type" value="Genomic_DNA"/>
</dbReference>
<keyword evidence="4" id="KW-0677">Repeat</keyword>
<feature type="compositionally biased region" description="Basic and acidic residues" evidence="5">
    <location>
        <begin position="1861"/>
        <end position="1870"/>
    </location>
</feature>
<dbReference type="Gene3D" id="2.180.10.10">
    <property type="entry name" value="RHS repeat-associated core"/>
    <property type="match status" value="3"/>
</dbReference>
<dbReference type="NCBIfam" id="TIGR01643">
    <property type="entry name" value="YD_repeat_2x"/>
    <property type="match status" value="13"/>
</dbReference>
<evidence type="ECO:0000256" key="1">
    <source>
        <dbReference type="ARBA" id="ARBA00004613"/>
    </source>
</evidence>
<dbReference type="InterPro" id="IPR031325">
    <property type="entry name" value="RHS_repeat"/>
</dbReference>
<feature type="region of interest" description="Disordered" evidence="5">
    <location>
        <begin position="1780"/>
        <end position="1876"/>
    </location>
</feature>
<dbReference type="InterPro" id="IPR022385">
    <property type="entry name" value="Rhs_assc_core"/>
</dbReference>
<dbReference type="Pfam" id="PF05593">
    <property type="entry name" value="RHS_repeat"/>
    <property type="match status" value="3"/>
</dbReference>
<feature type="compositionally biased region" description="Polar residues" evidence="5">
    <location>
        <begin position="809"/>
        <end position="825"/>
    </location>
</feature>
<dbReference type="InterPro" id="IPR045351">
    <property type="entry name" value="DUF6531"/>
</dbReference>
<dbReference type="PANTHER" id="PTHR32305">
    <property type="match status" value="1"/>
</dbReference>
<evidence type="ECO:0000256" key="4">
    <source>
        <dbReference type="ARBA" id="ARBA00022737"/>
    </source>
</evidence>
<dbReference type="NCBIfam" id="TIGR03696">
    <property type="entry name" value="Rhs_assc_core"/>
    <property type="match status" value="1"/>
</dbReference>
<feature type="compositionally biased region" description="Polar residues" evidence="5">
    <location>
        <begin position="832"/>
        <end position="846"/>
    </location>
</feature>
<dbReference type="InterPro" id="IPR006530">
    <property type="entry name" value="YD"/>
</dbReference>
<keyword evidence="3" id="KW-0732">Signal</keyword>
<dbReference type="GO" id="GO:0005576">
    <property type="term" value="C:extracellular region"/>
    <property type="evidence" value="ECO:0007669"/>
    <property type="project" value="UniProtKB-SubCell"/>
</dbReference>
<evidence type="ECO:0000259" key="7">
    <source>
        <dbReference type="Pfam" id="PF24517"/>
    </source>
</evidence>
<gene>
    <name evidence="9" type="ORF">SAMN05421790_106187</name>
</gene>
<evidence type="ECO:0000256" key="3">
    <source>
        <dbReference type="ARBA" id="ARBA00022729"/>
    </source>
</evidence>
<evidence type="ECO:0000259" key="8">
    <source>
        <dbReference type="Pfam" id="PF25023"/>
    </source>
</evidence>
<evidence type="ECO:0000259" key="6">
    <source>
        <dbReference type="Pfam" id="PF20148"/>
    </source>
</evidence>
<dbReference type="Pfam" id="PF25023">
    <property type="entry name" value="TEN_YD-shell"/>
    <property type="match status" value="3"/>
</dbReference>
<feature type="compositionally biased region" description="Polar residues" evidence="5">
    <location>
        <begin position="790"/>
        <end position="801"/>
    </location>
</feature>
<protein>
    <submittedName>
        <fullName evidence="9">RHS repeat-associated core domain-containing protein</fullName>
    </submittedName>
</protein>
<dbReference type="OrthoDB" id="41445at2"/>
<feature type="domain" description="Teneurin-like YD-shell" evidence="8">
    <location>
        <begin position="1190"/>
        <end position="1321"/>
    </location>
</feature>
<feature type="compositionally biased region" description="Basic and acidic residues" evidence="5">
    <location>
        <begin position="512"/>
        <end position="522"/>
    </location>
</feature>
<sequence>MTPQLLKKLSWISVLVIIALVGATLLPDYAEAYAAKKARQEQANRKHEIVDLRTENSKTYVKGDNTYVLEQYLEPIHFKEKGHWEEIDNRITTVSSTQALDTDLSYQNKANRYRVGFAKNSRANKLVRFQLGQAGVDFGLTKDAQSTNAVVKNNQLTYRDVYPDTHLVYYADNTGIKEEWVLDKYNGQSVFTLTLNTRGVTAEQQKDGSIHFVDAKGKVQFSIPRPFMVDQNLRSSDEVSYTIRKEGNTTYLDLKVDEGWLKEPDRAFPVRLDPSLEIKTGNFDTFVGEAQPTSNFYNYTYLTVGKNPDHGRSRAFLKFKLQPLLSGAKIISSRFSMYQALNNSNTERINVHPVTESWINSTVTWNTQPAVGAAVSHQDVTGPGWTHWYLTDLTKDWYSGKTMNRGISLRMATEMNDRKSWHSMNYTTDTSLRPKLTVMYEIDPLGVESFWTTAVSNVNTYNGNFFLPETDVSIPGRGIPASVERAYNSRAANSGIFGTGWTSNLEQKLTDNTEPKTTDHENGPILYTDPDGTPHTFAPNWDGGTYSAPGGVYLELEKKSDGTYILEDTDQTKYQFNTSGRLTSITDANNNKTTIGYTGSNPTSITDASGRKVTLSYNTDNRVSNVTDPAGRSVEYTYDATGNLKTVTQKDAAGKVMSTVTYGYDAGHRMTSIKDPNGNVETIEYDSGDRVKKISHPLTVDGQVKTATSSFLYDATNRITTVTNPKGTPTVYTHNEYGNVIQITQDPSGLNYKQTFQYNDKNELVSEKDANANAKGSDATYNYTYDGKGNLTSVTNPLNEKSTTEYDENNNPVKETDPEGNTTINEYDDKGNPTSSTDPVEKSSATKVDSYGNVIEETAPISPGDNLARNGSFEIDRNSDNWPDDWYQWTASGATKVTWTNGGLVVDGITLGKKRMQIVSPGEDTLIGNSKLIPYDPKKAYFVSGYVSTSSAQGIAGIQATGYDANGNITKRIKSNEISGTHSPTRLHVAVEPDAFPTGTTTFRIRAYVFGKNGQYDGTYRFDGLQVEEGFYGAYNLVENSGFERDDDPKDTVPDRWFMSPETETADGVTTAEQHTGKSSGKLVGKTNLWKSYYQDLPVSGAAGAIFTVSGFSKVSGPKKDGGIYGYIIKTYQGSTEQETFTYHFNKNKSHDWEHKAAQIKATKPFDRIRVHFEYSQQTGTAWFDTAKVIPGSITTTHEYDAKSNYETKTADPQGRVVESGYDAVGNVTSEKKGADTTTFTYDGLDRLTHVTDVKQGETSYRYDPNGNKTQVTNARGKTTTFEYNEMDEVRKITDPLGQSVLFSYDLNGNQTKVTQPNGDTVETGYNAVDRETSVSHNGTKKYSFEYDANGNVTQETDEAKNESTTFTYDDDNKLKTVTEPGSNKTEYTHDKNGNVTQQKLTAGTSTVTQGMGYNEVDQLTQVTENGKKRAIYTYDENDRVTSRKNEDGTVSLFHYNGAGDLVHQVVLDKDGKEREKYTYSFDSKGNITQVKDSKGTTSYVYDQLDQLIKETRPDGTVTEYTYDAAGNRLTKKVTKGGTTTTTNYSYDDADQLTQVDGQAHTFDKNGNLTHDGKRTYVYDAENRLTAVKEGDKTLASFTYRADGMRKTMTTSTGTITFHYDENNNVTYETDQDNQIVAHYTYGANNELVGMTRGGKTYYYQTNYRGDVTALTDSTGAVVASYEYDAFGNLLKKTGTLENPYLYAGYRYDEGTGLYYLQSRYYNPEMGRFLTRDAFEGFEDEQLSLNQYAYTHNNPVVGVDPDGYWVIPVLRELLKQGVKQGAKKGAKKAVKKSTKNTKKKSSTKKRSSRPPAKRYYFKSKKAAYEAAKRAGKGKRPIHHPHDKHGPHYHPNVPAPKHYTPKKPDPHDHYFYPKGRR</sequence>
<dbReference type="Pfam" id="PF20148">
    <property type="entry name" value="DUF6531"/>
    <property type="match status" value="1"/>
</dbReference>
<evidence type="ECO:0000313" key="9">
    <source>
        <dbReference type="EMBL" id="SIS87080.1"/>
    </source>
</evidence>
<keyword evidence="10" id="KW-1185">Reference proteome</keyword>
<organism evidence="9 10">
    <name type="scientific">Kroppenstedtia eburnea</name>
    <dbReference type="NCBI Taxonomy" id="714067"/>
    <lineage>
        <taxon>Bacteria</taxon>
        <taxon>Bacillati</taxon>
        <taxon>Bacillota</taxon>
        <taxon>Bacilli</taxon>
        <taxon>Bacillales</taxon>
        <taxon>Thermoactinomycetaceae</taxon>
        <taxon>Kroppenstedtia</taxon>
    </lineage>
</organism>
<feature type="domain" description="Carbohydrate-binding module family 96" evidence="7">
    <location>
        <begin position="284"/>
        <end position="428"/>
    </location>
</feature>